<organism evidence="2 3">
    <name type="scientific">Lentinus tigrinus ALCF2SS1-6</name>
    <dbReference type="NCBI Taxonomy" id="1328759"/>
    <lineage>
        <taxon>Eukaryota</taxon>
        <taxon>Fungi</taxon>
        <taxon>Dikarya</taxon>
        <taxon>Basidiomycota</taxon>
        <taxon>Agaricomycotina</taxon>
        <taxon>Agaricomycetes</taxon>
        <taxon>Polyporales</taxon>
        <taxon>Polyporaceae</taxon>
        <taxon>Lentinus</taxon>
    </lineage>
</organism>
<evidence type="ECO:0000313" key="2">
    <source>
        <dbReference type="EMBL" id="RPD64795.1"/>
    </source>
</evidence>
<feature type="region of interest" description="Disordered" evidence="1">
    <location>
        <begin position="222"/>
        <end position="276"/>
    </location>
</feature>
<feature type="compositionally biased region" description="Polar residues" evidence="1">
    <location>
        <begin position="224"/>
        <end position="242"/>
    </location>
</feature>
<sequence length="276" mass="30697">MHEHKSRPWQRSLPISIDARLDRWKRDRTTHATRMHHKFIAPPSAFSIFSISRSPDSFVSEHVVFSARPNCLAHPSLDTAGATLLRDARLPDLVFRCALSCACQPMSNTVSRGGISGWQPHAQHRARMFSPLLRFRLCIAIFSPYSIPLPHATLIQRLPLRSLRTRQRAHHICVCKLNPELDPARKAQGRVRSTPAPGQAPSSANERSSRRLLCSMRSIPGRSSCASLTQSDVRPGSRTTYTDARACLRLPAVGRPSPTRPAPPPADDSHTHSQIA</sequence>
<gene>
    <name evidence="2" type="ORF">L227DRAFT_268839</name>
</gene>
<name>A0A5C2SLT9_9APHY</name>
<accession>A0A5C2SLT9</accession>
<protein>
    <submittedName>
        <fullName evidence="2">Uncharacterized protein</fullName>
    </submittedName>
</protein>
<feature type="compositionally biased region" description="Basic and acidic residues" evidence="1">
    <location>
        <begin position="267"/>
        <end position="276"/>
    </location>
</feature>
<dbReference type="Proteomes" id="UP000313359">
    <property type="component" value="Unassembled WGS sequence"/>
</dbReference>
<feature type="region of interest" description="Disordered" evidence="1">
    <location>
        <begin position="185"/>
        <end position="209"/>
    </location>
</feature>
<dbReference type="AlphaFoldDB" id="A0A5C2SLT9"/>
<dbReference type="EMBL" id="ML122253">
    <property type="protein sequence ID" value="RPD64795.1"/>
    <property type="molecule type" value="Genomic_DNA"/>
</dbReference>
<reference evidence="2" key="1">
    <citation type="journal article" date="2018" name="Genome Biol. Evol.">
        <title>Genomics and development of Lentinus tigrinus, a white-rot wood-decaying mushroom with dimorphic fruiting bodies.</title>
        <authorList>
            <person name="Wu B."/>
            <person name="Xu Z."/>
            <person name="Knudson A."/>
            <person name="Carlson A."/>
            <person name="Chen N."/>
            <person name="Kovaka S."/>
            <person name="LaButti K."/>
            <person name="Lipzen A."/>
            <person name="Pennachio C."/>
            <person name="Riley R."/>
            <person name="Schakwitz W."/>
            <person name="Umezawa K."/>
            <person name="Ohm R.A."/>
            <person name="Grigoriev I.V."/>
            <person name="Nagy L.G."/>
            <person name="Gibbons J."/>
            <person name="Hibbett D."/>
        </authorList>
    </citation>
    <scope>NUCLEOTIDE SEQUENCE [LARGE SCALE GENOMIC DNA]</scope>
    <source>
        <strain evidence="2">ALCF2SS1-6</strain>
    </source>
</reference>
<proteinExistence type="predicted"/>
<keyword evidence="3" id="KW-1185">Reference proteome</keyword>
<evidence type="ECO:0000313" key="3">
    <source>
        <dbReference type="Proteomes" id="UP000313359"/>
    </source>
</evidence>
<evidence type="ECO:0000256" key="1">
    <source>
        <dbReference type="SAM" id="MobiDB-lite"/>
    </source>
</evidence>